<feature type="domain" description="Kinesin motor" evidence="4">
    <location>
        <begin position="1"/>
        <end position="28"/>
    </location>
</feature>
<dbReference type="GO" id="GO:0005524">
    <property type="term" value="F:ATP binding"/>
    <property type="evidence" value="ECO:0007669"/>
    <property type="project" value="InterPro"/>
</dbReference>
<dbReference type="EC" id="5.6.1.4" evidence="5"/>
<dbReference type="InterPro" id="IPR027640">
    <property type="entry name" value="Kinesin-like_fam"/>
</dbReference>
<sequence length="93" mass="10204">MFAHVGPEGDSFGETVCTLKFAQGASTIELGAAQLNKESREVMDLKEQIERLKKQLAEKDPQSAQQVNKLEPRSPLPRAKAAALMIDRTPKSP</sequence>
<keyword evidence="1" id="KW-0505">Motor protein</keyword>
<dbReference type="EMBL" id="MNCJ02000327">
    <property type="protein sequence ID" value="KAF5779703.1"/>
    <property type="molecule type" value="Genomic_DNA"/>
</dbReference>
<reference evidence="5" key="1">
    <citation type="journal article" date="2017" name="Nature">
        <title>The sunflower genome provides insights into oil metabolism, flowering and Asterid evolution.</title>
        <authorList>
            <person name="Badouin H."/>
            <person name="Gouzy J."/>
            <person name="Grassa C.J."/>
            <person name="Murat F."/>
            <person name="Staton S.E."/>
            <person name="Cottret L."/>
            <person name="Lelandais-Briere C."/>
            <person name="Owens G.L."/>
            <person name="Carrere S."/>
            <person name="Mayjonade B."/>
            <person name="Legrand L."/>
            <person name="Gill N."/>
            <person name="Kane N.C."/>
            <person name="Bowers J.E."/>
            <person name="Hubner S."/>
            <person name="Bellec A."/>
            <person name="Berard A."/>
            <person name="Berges H."/>
            <person name="Blanchet N."/>
            <person name="Boniface M.C."/>
            <person name="Brunel D."/>
            <person name="Catrice O."/>
            <person name="Chaidir N."/>
            <person name="Claudel C."/>
            <person name="Donnadieu C."/>
            <person name="Faraut T."/>
            <person name="Fievet G."/>
            <person name="Helmstetter N."/>
            <person name="King M."/>
            <person name="Knapp S.J."/>
            <person name="Lai Z."/>
            <person name="Le Paslier M.C."/>
            <person name="Lippi Y."/>
            <person name="Lorenzon L."/>
            <person name="Mandel J.R."/>
            <person name="Marage G."/>
            <person name="Marchand G."/>
            <person name="Marquand E."/>
            <person name="Bret-Mestries E."/>
            <person name="Morien E."/>
            <person name="Nambeesan S."/>
            <person name="Nguyen T."/>
            <person name="Pegot-Espagnet P."/>
            <person name="Pouilly N."/>
            <person name="Raftis F."/>
            <person name="Sallet E."/>
            <person name="Schiex T."/>
            <person name="Thomas J."/>
            <person name="Vandecasteele C."/>
            <person name="Vares D."/>
            <person name="Vear F."/>
            <person name="Vautrin S."/>
            <person name="Crespi M."/>
            <person name="Mangin B."/>
            <person name="Burke J.M."/>
            <person name="Salse J."/>
            <person name="Munos S."/>
            <person name="Vincourt P."/>
            <person name="Rieseberg L.H."/>
            <person name="Langlade N.B."/>
        </authorList>
    </citation>
    <scope>NUCLEOTIDE SEQUENCE</scope>
    <source>
        <tissue evidence="5">Leaves</tissue>
    </source>
</reference>
<dbReference type="PANTHER" id="PTHR47972:SF4">
    <property type="entry name" value="KINESIN-LIKE PROTEIN KIN-14L"/>
    <property type="match status" value="1"/>
</dbReference>
<keyword evidence="5" id="KW-0413">Isomerase</keyword>
<dbReference type="PANTHER" id="PTHR47972">
    <property type="entry name" value="KINESIN-LIKE PROTEIN KLP-3"/>
    <property type="match status" value="1"/>
</dbReference>
<name>A0A9K3HJU1_HELAN</name>
<comment type="similarity">
    <text evidence="2">Belongs to the TRAFAC class myosin-kinesin ATPase superfamily. Kinesin family.</text>
</comment>
<dbReference type="GO" id="GO:0008569">
    <property type="term" value="F:minus-end-directed microtubule motor activity"/>
    <property type="evidence" value="ECO:0007669"/>
    <property type="project" value="UniProtKB-EC"/>
</dbReference>
<organism evidence="5 6">
    <name type="scientific">Helianthus annuus</name>
    <name type="common">Common sunflower</name>
    <dbReference type="NCBI Taxonomy" id="4232"/>
    <lineage>
        <taxon>Eukaryota</taxon>
        <taxon>Viridiplantae</taxon>
        <taxon>Streptophyta</taxon>
        <taxon>Embryophyta</taxon>
        <taxon>Tracheophyta</taxon>
        <taxon>Spermatophyta</taxon>
        <taxon>Magnoliopsida</taxon>
        <taxon>eudicotyledons</taxon>
        <taxon>Gunneridae</taxon>
        <taxon>Pentapetalae</taxon>
        <taxon>asterids</taxon>
        <taxon>campanulids</taxon>
        <taxon>Asterales</taxon>
        <taxon>Asteraceae</taxon>
        <taxon>Asteroideae</taxon>
        <taxon>Heliantheae alliance</taxon>
        <taxon>Heliantheae</taxon>
        <taxon>Helianthus</taxon>
    </lineage>
</organism>
<gene>
    <name evidence="5" type="ORF">HanXRQr2_Chr12g0562671</name>
</gene>
<keyword evidence="6" id="KW-1185">Reference proteome</keyword>
<comment type="caution">
    <text evidence="2">Lacks conserved residue(s) required for the propagation of feature annotation.</text>
</comment>
<evidence type="ECO:0000313" key="5">
    <source>
        <dbReference type="EMBL" id="KAF5779703.1"/>
    </source>
</evidence>
<dbReference type="InterPro" id="IPR001752">
    <property type="entry name" value="Kinesin_motor_dom"/>
</dbReference>
<dbReference type="InterPro" id="IPR027417">
    <property type="entry name" value="P-loop_NTPase"/>
</dbReference>
<protein>
    <submittedName>
        <fullName evidence="5">Minus-end-directed kinesin ATPase</fullName>
        <ecNumber evidence="5">5.6.1.4</ecNumber>
    </submittedName>
</protein>
<dbReference type="SUPFAM" id="SSF52540">
    <property type="entry name" value="P-loop containing nucleoside triphosphate hydrolases"/>
    <property type="match status" value="1"/>
</dbReference>
<evidence type="ECO:0000256" key="1">
    <source>
        <dbReference type="ARBA" id="ARBA00023175"/>
    </source>
</evidence>
<dbReference type="Gene3D" id="3.40.850.10">
    <property type="entry name" value="Kinesin motor domain"/>
    <property type="match status" value="1"/>
</dbReference>
<proteinExistence type="inferred from homology"/>
<evidence type="ECO:0000256" key="3">
    <source>
        <dbReference type="SAM" id="MobiDB-lite"/>
    </source>
</evidence>
<accession>A0A9K3HJU1</accession>
<dbReference type="PROSITE" id="PS50067">
    <property type="entry name" value="KINESIN_MOTOR_2"/>
    <property type="match status" value="1"/>
</dbReference>
<dbReference type="InterPro" id="IPR036961">
    <property type="entry name" value="Kinesin_motor_dom_sf"/>
</dbReference>
<dbReference type="GO" id="GO:0007018">
    <property type="term" value="P:microtubule-based movement"/>
    <property type="evidence" value="ECO:0007669"/>
    <property type="project" value="InterPro"/>
</dbReference>
<evidence type="ECO:0000256" key="2">
    <source>
        <dbReference type="PROSITE-ProRule" id="PRU00283"/>
    </source>
</evidence>
<reference evidence="5" key="2">
    <citation type="submission" date="2020-06" db="EMBL/GenBank/DDBJ databases">
        <title>Helianthus annuus Genome sequencing and assembly Release 2.</title>
        <authorList>
            <person name="Gouzy J."/>
            <person name="Langlade N."/>
            <person name="Munos S."/>
        </authorList>
    </citation>
    <scope>NUCLEOTIDE SEQUENCE</scope>
    <source>
        <tissue evidence="5">Leaves</tissue>
    </source>
</reference>
<comment type="caution">
    <text evidence="5">The sequence shown here is derived from an EMBL/GenBank/DDBJ whole genome shotgun (WGS) entry which is preliminary data.</text>
</comment>
<evidence type="ECO:0000259" key="4">
    <source>
        <dbReference type="PROSITE" id="PS50067"/>
    </source>
</evidence>
<dbReference type="AlphaFoldDB" id="A0A9K3HJU1"/>
<feature type="region of interest" description="Disordered" evidence="3">
    <location>
        <begin position="56"/>
        <end position="93"/>
    </location>
</feature>
<evidence type="ECO:0000313" key="6">
    <source>
        <dbReference type="Proteomes" id="UP000215914"/>
    </source>
</evidence>
<dbReference type="Gramene" id="mRNA:HanXRQr2_Chr12g0562671">
    <property type="protein sequence ID" value="CDS:HanXRQr2_Chr12g0562671.1"/>
    <property type="gene ID" value="HanXRQr2_Chr12g0562671"/>
</dbReference>
<dbReference type="GO" id="GO:0008017">
    <property type="term" value="F:microtubule binding"/>
    <property type="evidence" value="ECO:0007669"/>
    <property type="project" value="InterPro"/>
</dbReference>
<dbReference type="Proteomes" id="UP000215914">
    <property type="component" value="Unassembled WGS sequence"/>
</dbReference>